<dbReference type="GO" id="GO:0003677">
    <property type="term" value="F:DNA binding"/>
    <property type="evidence" value="ECO:0007669"/>
    <property type="project" value="InterPro"/>
</dbReference>
<dbReference type="OrthoDB" id="7365244at2"/>
<dbReference type="AlphaFoldDB" id="A0A4S8P121"/>
<dbReference type="CDD" id="cd00093">
    <property type="entry name" value="HTH_XRE"/>
    <property type="match status" value="1"/>
</dbReference>
<dbReference type="Proteomes" id="UP000308828">
    <property type="component" value="Unassembled WGS sequence"/>
</dbReference>
<evidence type="ECO:0000313" key="1">
    <source>
        <dbReference type="EMBL" id="THV22981.1"/>
    </source>
</evidence>
<name>A0A4S8P121_9HYPH</name>
<dbReference type="InterPro" id="IPR001387">
    <property type="entry name" value="Cro/C1-type_HTH"/>
</dbReference>
<dbReference type="RefSeq" id="WP_136598425.1">
    <property type="nucleotide sequence ID" value="NZ_STGV01000003.1"/>
</dbReference>
<accession>A0A4S8P121</accession>
<gene>
    <name evidence="1" type="ORF">FAA97_10125</name>
</gene>
<comment type="caution">
    <text evidence="1">The sequence shown here is derived from an EMBL/GenBank/DDBJ whole genome shotgun (WGS) entry which is preliminary data.</text>
</comment>
<dbReference type="SUPFAM" id="SSF47413">
    <property type="entry name" value="lambda repressor-like DNA-binding domains"/>
    <property type="match status" value="1"/>
</dbReference>
<keyword evidence="2" id="KW-1185">Reference proteome</keyword>
<evidence type="ECO:0000313" key="2">
    <source>
        <dbReference type="Proteomes" id="UP000308828"/>
    </source>
</evidence>
<organism evidence="1 2">
    <name type="scientific">Peteryoungia ipomoeae</name>
    <dbReference type="NCBI Taxonomy" id="1210932"/>
    <lineage>
        <taxon>Bacteria</taxon>
        <taxon>Pseudomonadati</taxon>
        <taxon>Pseudomonadota</taxon>
        <taxon>Alphaproteobacteria</taxon>
        <taxon>Hyphomicrobiales</taxon>
        <taxon>Rhizobiaceae</taxon>
        <taxon>Peteryoungia</taxon>
    </lineage>
</organism>
<protein>
    <submittedName>
        <fullName evidence="1">Transcriptional regulator</fullName>
    </submittedName>
</protein>
<dbReference type="EMBL" id="STGV01000003">
    <property type="protein sequence ID" value="THV22981.1"/>
    <property type="molecule type" value="Genomic_DNA"/>
</dbReference>
<proteinExistence type="predicted"/>
<reference evidence="1 2" key="1">
    <citation type="submission" date="2019-04" db="EMBL/GenBank/DDBJ databases">
        <title>Genome sequence of strain shin9-1.</title>
        <authorList>
            <person name="Gao J."/>
            <person name="Sun J."/>
        </authorList>
    </citation>
    <scope>NUCLEOTIDE SEQUENCE [LARGE SCALE GENOMIC DNA]</scope>
    <source>
        <strain evidence="2">shin9-1</strain>
    </source>
</reference>
<sequence length="151" mass="16966">MERYHYRECGLDNVWLVDGFTVEEDPDYGTLVSFEDLPGLHATIAETLLRKPTTLTGAEFKFLRKHCELSQADVARHLRSNEQSIAKWEKAREKPVGNRPAEALFRAVVAAIVGGDSLVVETIRQLQSHVEPGTERPTIDLAHENDWSLAA</sequence>
<dbReference type="Gene3D" id="1.10.260.40">
    <property type="entry name" value="lambda repressor-like DNA-binding domains"/>
    <property type="match status" value="1"/>
</dbReference>
<dbReference type="InterPro" id="IPR010982">
    <property type="entry name" value="Lambda_DNA-bd_dom_sf"/>
</dbReference>